<keyword evidence="7 9" id="KW-0663">Pyridoxal phosphate</keyword>
<dbReference type="Proteomes" id="UP001141619">
    <property type="component" value="Unassembled WGS sequence"/>
</dbReference>
<sequence length="373" mass="40701">MAGLTPHPWIETLDVYEGGKSKADGATKVVKLSSNETPFGPSPKAIAAYQDAATTLHRYPDATAAELRAAIGALHGHDPKQIVCGLGSDEILKLAVRAYAGPGDEVLFSRHSFAMYPIAAMGVGATPVEVPDRELTADVDAILEHVSDRTRVIFVANPNNPTGTYLPKSEVERLMAGLPDNVLLVLDAAYDEYADAPDYMAPDYLVPSYPNLLVTRTFSKIYGIAALRLGWGYGQPELISILDRSRDPFNLPTTTQQAGIAAILDQDWIAMSKAHNRRWRDWLNVELTALGLTVVPSQANFILIRFPETAAPDGQGSNRMAEGANAFLLRHGYILRWLPKQGLGDCLRLTIGLEDDNRAVVDLIKRFLQGERA</sequence>
<evidence type="ECO:0000256" key="6">
    <source>
        <dbReference type="ARBA" id="ARBA00022679"/>
    </source>
</evidence>
<evidence type="ECO:0000256" key="4">
    <source>
        <dbReference type="ARBA" id="ARBA00011738"/>
    </source>
</evidence>
<dbReference type="NCBIfam" id="TIGR01141">
    <property type="entry name" value="hisC"/>
    <property type="match status" value="1"/>
</dbReference>
<dbReference type="Pfam" id="PF00155">
    <property type="entry name" value="Aminotran_1_2"/>
    <property type="match status" value="1"/>
</dbReference>
<dbReference type="EC" id="2.6.1.9" evidence="9"/>
<evidence type="ECO:0000256" key="3">
    <source>
        <dbReference type="ARBA" id="ARBA00007970"/>
    </source>
</evidence>
<evidence type="ECO:0000256" key="7">
    <source>
        <dbReference type="ARBA" id="ARBA00022898"/>
    </source>
</evidence>
<evidence type="ECO:0000256" key="2">
    <source>
        <dbReference type="ARBA" id="ARBA00005011"/>
    </source>
</evidence>
<comment type="cofactor">
    <cofactor evidence="1 9">
        <name>pyridoxal 5'-phosphate</name>
        <dbReference type="ChEBI" id="CHEBI:597326"/>
    </cofactor>
</comment>
<keyword evidence="5 9" id="KW-0032">Aminotransferase</keyword>
<accession>A0A9X3TVV7</accession>
<evidence type="ECO:0000313" key="12">
    <source>
        <dbReference type="Proteomes" id="UP001141619"/>
    </source>
</evidence>
<gene>
    <name evidence="9 11" type="primary">hisC</name>
    <name evidence="11" type="ORF">NYP16_01365</name>
</gene>
<dbReference type="GO" id="GO:0000105">
    <property type="term" value="P:L-histidine biosynthetic process"/>
    <property type="evidence" value="ECO:0007669"/>
    <property type="project" value="UniProtKB-UniRule"/>
</dbReference>
<name>A0A9X3TVV7_9PROT</name>
<evidence type="ECO:0000313" key="11">
    <source>
        <dbReference type="EMBL" id="MDA5192608.1"/>
    </source>
</evidence>
<dbReference type="HAMAP" id="MF_01023">
    <property type="entry name" value="HisC_aminotrans_2"/>
    <property type="match status" value="1"/>
</dbReference>
<organism evidence="11 12">
    <name type="scientific">Govanella unica</name>
    <dbReference type="NCBI Taxonomy" id="2975056"/>
    <lineage>
        <taxon>Bacteria</taxon>
        <taxon>Pseudomonadati</taxon>
        <taxon>Pseudomonadota</taxon>
        <taxon>Alphaproteobacteria</taxon>
        <taxon>Emcibacterales</taxon>
        <taxon>Govanellaceae</taxon>
        <taxon>Govanella</taxon>
    </lineage>
</organism>
<evidence type="ECO:0000256" key="9">
    <source>
        <dbReference type="HAMAP-Rule" id="MF_01023"/>
    </source>
</evidence>
<dbReference type="RefSeq" id="WP_274942312.1">
    <property type="nucleotide sequence ID" value="NZ_JANWOI010000001.1"/>
</dbReference>
<feature type="modified residue" description="N6-(pyridoxal phosphate)lysine" evidence="9">
    <location>
        <position position="220"/>
    </location>
</feature>
<keyword evidence="9" id="KW-0028">Amino-acid biosynthesis</keyword>
<dbReference type="AlphaFoldDB" id="A0A9X3TVV7"/>
<comment type="similarity">
    <text evidence="3 9">Belongs to the class-II pyridoxal-phosphate-dependent aminotransferase family. Histidinol-phosphate aminotransferase subfamily.</text>
</comment>
<dbReference type="GO" id="GO:0004400">
    <property type="term" value="F:histidinol-phosphate transaminase activity"/>
    <property type="evidence" value="ECO:0007669"/>
    <property type="project" value="UniProtKB-UniRule"/>
</dbReference>
<dbReference type="InterPro" id="IPR004839">
    <property type="entry name" value="Aminotransferase_I/II_large"/>
</dbReference>
<dbReference type="Gene3D" id="3.90.1150.10">
    <property type="entry name" value="Aspartate Aminotransferase, domain 1"/>
    <property type="match status" value="1"/>
</dbReference>
<evidence type="ECO:0000256" key="5">
    <source>
        <dbReference type="ARBA" id="ARBA00022576"/>
    </source>
</evidence>
<dbReference type="InterPro" id="IPR050106">
    <property type="entry name" value="HistidinolP_aminotransfase"/>
</dbReference>
<dbReference type="EMBL" id="JANWOI010000001">
    <property type="protein sequence ID" value="MDA5192608.1"/>
    <property type="molecule type" value="Genomic_DNA"/>
</dbReference>
<reference evidence="11" key="1">
    <citation type="submission" date="2022-08" db="EMBL/GenBank/DDBJ databases">
        <authorList>
            <person name="Vandamme P."/>
            <person name="Hettiarachchi A."/>
            <person name="Peeters C."/>
            <person name="Cnockaert M."/>
            <person name="Carlier A."/>
        </authorList>
    </citation>
    <scope>NUCLEOTIDE SEQUENCE</scope>
    <source>
        <strain evidence="11">LMG 31809</strain>
    </source>
</reference>
<evidence type="ECO:0000256" key="8">
    <source>
        <dbReference type="ARBA" id="ARBA00047481"/>
    </source>
</evidence>
<dbReference type="InterPro" id="IPR005861">
    <property type="entry name" value="HisP_aminotrans"/>
</dbReference>
<keyword evidence="6 9" id="KW-0808">Transferase</keyword>
<evidence type="ECO:0000259" key="10">
    <source>
        <dbReference type="Pfam" id="PF00155"/>
    </source>
</evidence>
<keyword evidence="12" id="KW-1185">Reference proteome</keyword>
<dbReference type="PANTHER" id="PTHR43643:SF3">
    <property type="entry name" value="HISTIDINOL-PHOSPHATE AMINOTRANSFERASE"/>
    <property type="match status" value="1"/>
</dbReference>
<protein>
    <recommendedName>
        <fullName evidence="9">Histidinol-phosphate aminotransferase</fullName>
        <ecNumber evidence="9">2.6.1.9</ecNumber>
    </recommendedName>
    <alternativeName>
        <fullName evidence="9">Imidazole acetol-phosphate transaminase</fullName>
    </alternativeName>
</protein>
<dbReference type="PANTHER" id="PTHR43643">
    <property type="entry name" value="HISTIDINOL-PHOSPHATE AMINOTRANSFERASE 2"/>
    <property type="match status" value="1"/>
</dbReference>
<dbReference type="InterPro" id="IPR015421">
    <property type="entry name" value="PyrdxlP-dep_Trfase_major"/>
</dbReference>
<dbReference type="CDD" id="cd00609">
    <property type="entry name" value="AAT_like"/>
    <property type="match status" value="1"/>
</dbReference>
<comment type="subunit">
    <text evidence="4 9">Homodimer.</text>
</comment>
<feature type="domain" description="Aminotransferase class I/classII large" evidence="10">
    <location>
        <begin position="27"/>
        <end position="357"/>
    </location>
</feature>
<dbReference type="Gene3D" id="3.40.640.10">
    <property type="entry name" value="Type I PLP-dependent aspartate aminotransferase-like (Major domain)"/>
    <property type="match status" value="1"/>
</dbReference>
<dbReference type="InterPro" id="IPR015424">
    <property type="entry name" value="PyrdxlP-dep_Trfase"/>
</dbReference>
<dbReference type="SUPFAM" id="SSF53383">
    <property type="entry name" value="PLP-dependent transferases"/>
    <property type="match status" value="1"/>
</dbReference>
<proteinExistence type="inferred from homology"/>
<reference evidence="11" key="2">
    <citation type="journal article" date="2023" name="Syst. Appl. Microbiol.">
        <title>Govania unica gen. nov., sp. nov., a rare biosphere bacterium that represents a novel family in the class Alphaproteobacteria.</title>
        <authorList>
            <person name="Vandamme P."/>
            <person name="Peeters C."/>
            <person name="Hettiarachchi A."/>
            <person name="Cnockaert M."/>
            <person name="Carlier A."/>
        </authorList>
    </citation>
    <scope>NUCLEOTIDE SEQUENCE</scope>
    <source>
        <strain evidence="11">LMG 31809</strain>
    </source>
</reference>
<evidence type="ECO:0000256" key="1">
    <source>
        <dbReference type="ARBA" id="ARBA00001933"/>
    </source>
</evidence>
<comment type="pathway">
    <text evidence="2 9">Amino-acid biosynthesis; L-histidine biosynthesis; L-histidine from 5-phospho-alpha-D-ribose 1-diphosphate: step 7/9.</text>
</comment>
<dbReference type="GO" id="GO:0030170">
    <property type="term" value="F:pyridoxal phosphate binding"/>
    <property type="evidence" value="ECO:0007669"/>
    <property type="project" value="InterPro"/>
</dbReference>
<dbReference type="InterPro" id="IPR015422">
    <property type="entry name" value="PyrdxlP-dep_Trfase_small"/>
</dbReference>
<comment type="catalytic activity">
    <reaction evidence="8 9">
        <text>L-histidinol phosphate + 2-oxoglutarate = 3-(imidazol-4-yl)-2-oxopropyl phosphate + L-glutamate</text>
        <dbReference type="Rhea" id="RHEA:23744"/>
        <dbReference type="ChEBI" id="CHEBI:16810"/>
        <dbReference type="ChEBI" id="CHEBI:29985"/>
        <dbReference type="ChEBI" id="CHEBI:57766"/>
        <dbReference type="ChEBI" id="CHEBI:57980"/>
        <dbReference type="EC" id="2.6.1.9"/>
    </reaction>
</comment>
<comment type="caution">
    <text evidence="11">The sequence shown here is derived from an EMBL/GenBank/DDBJ whole genome shotgun (WGS) entry which is preliminary data.</text>
</comment>
<keyword evidence="9" id="KW-0368">Histidine biosynthesis</keyword>